<evidence type="ECO:0000256" key="4">
    <source>
        <dbReference type="ARBA" id="ARBA00022989"/>
    </source>
</evidence>
<dbReference type="Proteomes" id="UP000825935">
    <property type="component" value="Chromosome 7"/>
</dbReference>
<evidence type="ECO:0000256" key="5">
    <source>
        <dbReference type="ARBA" id="ARBA00023136"/>
    </source>
</evidence>
<comment type="similarity">
    <text evidence="2">Belongs to the Asterix family.</text>
</comment>
<dbReference type="OrthoDB" id="284718at2759"/>
<dbReference type="InterPro" id="IPR005351">
    <property type="entry name" value="ASTER"/>
</dbReference>
<protein>
    <submittedName>
        <fullName evidence="7">Uncharacterized protein</fullName>
    </submittedName>
</protein>
<reference evidence="7" key="1">
    <citation type="submission" date="2021-08" db="EMBL/GenBank/DDBJ databases">
        <title>WGS assembly of Ceratopteris richardii.</title>
        <authorList>
            <person name="Marchant D.B."/>
            <person name="Chen G."/>
            <person name="Jenkins J."/>
            <person name="Shu S."/>
            <person name="Leebens-Mack J."/>
            <person name="Grimwood J."/>
            <person name="Schmutz J."/>
            <person name="Soltis P."/>
            <person name="Soltis D."/>
            <person name="Chen Z.-H."/>
        </authorList>
    </citation>
    <scope>NUCLEOTIDE SEQUENCE</scope>
    <source>
        <strain evidence="7">Whitten #5841</strain>
        <tissue evidence="7">Leaf</tissue>
    </source>
</reference>
<keyword evidence="3 6" id="KW-0812">Transmembrane</keyword>
<keyword evidence="8" id="KW-1185">Reference proteome</keyword>
<dbReference type="GO" id="GO:0045048">
    <property type="term" value="P:protein insertion into ER membrane"/>
    <property type="evidence" value="ECO:0007669"/>
    <property type="project" value="InterPro"/>
</dbReference>
<gene>
    <name evidence="7" type="ORF">KP509_07G047600</name>
</gene>
<evidence type="ECO:0000256" key="6">
    <source>
        <dbReference type="SAM" id="Phobius"/>
    </source>
</evidence>
<accession>A0A8T2UC20</accession>
<comment type="subcellular location">
    <subcellularLocation>
        <location evidence="1">Membrane</location>
    </subcellularLocation>
</comment>
<evidence type="ECO:0000313" key="8">
    <source>
        <dbReference type="Proteomes" id="UP000825935"/>
    </source>
</evidence>
<dbReference type="EMBL" id="CM035412">
    <property type="protein sequence ID" value="KAH7432952.1"/>
    <property type="molecule type" value="Genomic_DNA"/>
</dbReference>
<organism evidence="7 8">
    <name type="scientific">Ceratopteris richardii</name>
    <name type="common">Triangle waterfern</name>
    <dbReference type="NCBI Taxonomy" id="49495"/>
    <lineage>
        <taxon>Eukaryota</taxon>
        <taxon>Viridiplantae</taxon>
        <taxon>Streptophyta</taxon>
        <taxon>Embryophyta</taxon>
        <taxon>Tracheophyta</taxon>
        <taxon>Polypodiopsida</taxon>
        <taxon>Polypodiidae</taxon>
        <taxon>Polypodiales</taxon>
        <taxon>Pteridineae</taxon>
        <taxon>Pteridaceae</taxon>
        <taxon>Parkerioideae</taxon>
        <taxon>Ceratopteris</taxon>
    </lineage>
</organism>
<sequence length="146" mass="15997">MACTMYNKPSSTVGHTTSLPLARHFQASEDGSLNAAQELFPRGCGTRRCLIGGNTGWRIAAASSAMASSDPRLPSAARPYRPPLVNPQDLPPDYSSFLAILLVLQANMRDYENDMKQVVMAMTFVVMGFITDYFGPSRSRFRSRSG</sequence>
<dbReference type="GO" id="GO:0005789">
    <property type="term" value="C:endoplasmic reticulum membrane"/>
    <property type="evidence" value="ECO:0007669"/>
    <property type="project" value="InterPro"/>
</dbReference>
<evidence type="ECO:0000313" key="7">
    <source>
        <dbReference type="EMBL" id="KAH7432952.1"/>
    </source>
</evidence>
<dbReference type="Pfam" id="PF03669">
    <property type="entry name" value="ASTER"/>
    <property type="match status" value="1"/>
</dbReference>
<feature type="transmembrane region" description="Helical" evidence="6">
    <location>
        <begin position="118"/>
        <end position="135"/>
    </location>
</feature>
<keyword evidence="5 6" id="KW-0472">Membrane</keyword>
<keyword evidence="4 6" id="KW-1133">Transmembrane helix</keyword>
<evidence type="ECO:0000256" key="3">
    <source>
        <dbReference type="ARBA" id="ARBA00022692"/>
    </source>
</evidence>
<name>A0A8T2UC20_CERRI</name>
<proteinExistence type="inferred from homology"/>
<dbReference type="GO" id="GO:0044183">
    <property type="term" value="F:protein folding chaperone"/>
    <property type="evidence" value="ECO:0007669"/>
    <property type="project" value="InterPro"/>
</dbReference>
<dbReference type="AlphaFoldDB" id="A0A8T2UC20"/>
<evidence type="ECO:0000256" key="1">
    <source>
        <dbReference type="ARBA" id="ARBA00004370"/>
    </source>
</evidence>
<dbReference type="PANTHER" id="PTHR13193:SF0">
    <property type="entry name" value="PAT COMPLEX SUBUNIT ASTERIX"/>
    <property type="match status" value="1"/>
</dbReference>
<evidence type="ECO:0000256" key="2">
    <source>
        <dbReference type="ARBA" id="ARBA00009066"/>
    </source>
</evidence>
<dbReference type="PANTHER" id="PTHR13193">
    <property type="entry name" value="CGI-140"/>
    <property type="match status" value="1"/>
</dbReference>
<comment type="caution">
    <text evidence="7">The sequence shown here is derived from an EMBL/GenBank/DDBJ whole genome shotgun (WGS) entry which is preliminary data.</text>
</comment>